<dbReference type="Pfam" id="PF09339">
    <property type="entry name" value="HTH_IclR"/>
    <property type="match status" value="1"/>
</dbReference>
<organism evidence="6 7">
    <name type="scientific">Deinococcus aetherius</name>
    <dbReference type="NCBI Taxonomy" id="200252"/>
    <lineage>
        <taxon>Bacteria</taxon>
        <taxon>Thermotogati</taxon>
        <taxon>Deinococcota</taxon>
        <taxon>Deinococci</taxon>
        <taxon>Deinococcales</taxon>
        <taxon>Deinococcaceae</taxon>
        <taxon>Deinococcus</taxon>
    </lineage>
</organism>
<keyword evidence="7" id="KW-1185">Reference proteome</keyword>
<feature type="domain" description="HTH iclR-type" evidence="4">
    <location>
        <begin position="15"/>
        <end position="76"/>
    </location>
</feature>
<evidence type="ECO:0000256" key="1">
    <source>
        <dbReference type="ARBA" id="ARBA00023015"/>
    </source>
</evidence>
<dbReference type="InterPro" id="IPR036390">
    <property type="entry name" value="WH_DNA-bd_sf"/>
</dbReference>
<dbReference type="InterPro" id="IPR036388">
    <property type="entry name" value="WH-like_DNA-bd_sf"/>
</dbReference>
<accession>A0ABM8AFS7</accession>
<gene>
    <name evidence="6" type="ORF">DAETH_26330</name>
</gene>
<dbReference type="PROSITE" id="PS51077">
    <property type="entry name" value="HTH_ICLR"/>
    <property type="match status" value="1"/>
</dbReference>
<dbReference type="PANTHER" id="PTHR30136:SF2">
    <property type="entry name" value="TRANSCRIPTIONAL REGULATOR ICLR"/>
    <property type="match status" value="1"/>
</dbReference>
<sequence>MITAQARPSLYAGHVLSLQKAASILGAFSAEQPEWGVRALAAHLGVPRATAHAYLAGLTEAGFLRRTPAGRYRLSWHIAEMGAQLTAALPWFPGARALITRLAFGVRAVAFLCILEGEEVVCAIRERHPDADIDLPLDIYLPATATASGKILYTHADILPREFSACTVNSITTPDEWRTEVARVRRRGYAYSIEEWVEGQCTLGVPYRHGDQIVAAIGVQMSAERYLREERLVRERVLGIVREAEELA</sequence>
<evidence type="ECO:0000313" key="6">
    <source>
        <dbReference type="EMBL" id="BDP42664.1"/>
    </source>
</evidence>
<dbReference type="InterPro" id="IPR014757">
    <property type="entry name" value="Tscrpt_reg_IclR_C"/>
</dbReference>
<dbReference type="InterPro" id="IPR050707">
    <property type="entry name" value="HTH_MetabolicPath_Reg"/>
</dbReference>
<reference evidence="6" key="1">
    <citation type="submission" date="2022-07" db="EMBL/GenBank/DDBJ databases">
        <title>Complete Genome Sequence of the Radioresistant Bacterium Deinococcus aetherius ST0316, Isolated from the Air Dust collected in Lower Stratosphere above Japan.</title>
        <authorList>
            <person name="Satoh K."/>
            <person name="Hagiwara K."/>
            <person name="Katsumata K."/>
            <person name="Kubo A."/>
            <person name="Yokobori S."/>
            <person name="Yamagishi A."/>
            <person name="Oono Y."/>
            <person name="Narumi I."/>
        </authorList>
    </citation>
    <scope>NUCLEOTIDE SEQUENCE</scope>
    <source>
        <strain evidence="6">ST0316</strain>
    </source>
</reference>
<feature type="domain" description="IclR-ED" evidence="5">
    <location>
        <begin position="77"/>
        <end position="248"/>
    </location>
</feature>
<evidence type="ECO:0000313" key="7">
    <source>
        <dbReference type="Proteomes" id="UP001064971"/>
    </source>
</evidence>
<dbReference type="PROSITE" id="PS51078">
    <property type="entry name" value="ICLR_ED"/>
    <property type="match status" value="1"/>
</dbReference>
<dbReference type="EMBL" id="AP026560">
    <property type="protein sequence ID" value="BDP42664.1"/>
    <property type="molecule type" value="Genomic_DNA"/>
</dbReference>
<dbReference type="SUPFAM" id="SSF46785">
    <property type="entry name" value="Winged helix' DNA-binding domain"/>
    <property type="match status" value="1"/>
</dbReference>
<dbReference type="InterPro" id="IPR005471">
    <property type="entry name" value="Tscrpt_reg_IclR_N"/>
</dbReference>
<dbReference type="Pfam" id="PF01614">
    <property type="entry name" value="IclR_C"/>
    <property type="match status" value="1"/>
</dbReference>
<evidence type="ECO:0000256" key="2">
    <source>
        <dbReference type="ARBA" id="ARBA00023125"/>
    </source>
</evidence>
<dbReference type="PANTHER" id="PTHR30136">
    <property type="entry name" value="HELIX-TURN-HELIX TRANSCRIPTIONAL REGULATOR, ICLR FAMILY"/>
    <property type="match status" value="1"/>
</dbReference>
<dbReference type="SMART" id="SM00346">
    <property type="entry name" value="HTH_ICLR"/>
    <property type="match status" value="1"/>
</dbReference>
<dbReference type="SUPFAM" id="SSF55781">
    <property type="entry name" value="GAF domain-like"/>
    <property type="match status" value="1"/>
</dbReference>
<dbReference type="Gene3D" id="1.10.10.10">
    <property type="entry name" value="Winged helix-like DNA-binding domain superfamily/Winged helix DNA-binding domain"/>
    <property type="match status" value="1"/>
</dbReference>
<evidence type="ECO:0000259" key="5">
    <source>
        <dbReference type="PROSITE" id="PS51078"/>
    </source>
</evidence>
<evidence type="ECO:0000259" key="4">
    <source>
        <dbReference type="PROSITE" id="PS51077"/>
    </source>
</evidence>
<evidence type="ECO:0000256" key="3">
    <source>
        <dbReference type="ARBA" id="ARBA00023163"/>
    </source>
</evidence>
<dbReference type="InterPro" id="IPR029016">
    <property type="entry name" value="GAF-like_dom_sf"/>
</dbReference>
<proteinExistence type="predicted"/>
<keyword evidence="2" id="KW-0238">DNA-binding</keyword>
<keyword evidence="1" id="KW-0805">Transcription regulation</keyword>
<dbReference type="Gene3D" id="3.30.450.40">
    <property type="match status" value="1"/>
</dbReference>
<protein>
    <submittedName>
        <fullName evidence="6">IclR family transcriptional regulator</fullName>
    </submittedName>
</protein>
<name>A0ABM8AFS7_9DEIO</name>
<keyword evidence="3" id="KW-0804">Transcription</keyword>
<dbReference type="Proteomes" id="UP001064971">
    <property type="component" value="Chromosome"/>
</dbReference>